<evidence type="ECO:0000256" key="3">
    <source>
        <dbReference type="SAM" id="SignalP"/>
    </source>
</evidence>
<comment type="caution">
    <text evidence="4">The sequence shown here is derived from an EMBL/GenBank/DDBJ whole genome shotgun (WGS) entry which is preliminary data.</text>
</comment>
<reference evidence="5" key="1">
    <citation type="submission" date="2023-07" db="EMBL/GenBank/DDBJ databases">
        <title>30 novel species of actinomycetes from the DSMZ collection.</title>
        <authorList>
            <person name="Nouioui I."/>
        </authorList>
    </citation>
    <scope>NUCLEOTIDE SEQUENCE [LARGE SCALE GENOMIC DNA]</scope>
    <source>
        <strain evidence="5">DSM 44918</strain>
    </source>
</reference>
<dbReference type="Proteomes" id="UP001183420">
    <property type="component" value="Unassembled WGS sequence"/>
</dbReference>
<feature type="signal peptide" evidence="3">
    <location>
        <begin position="1"/>
        <end position="17"/>
    </location>
</feature>
<keyword evidence="2" id="KW-0472">Membrane</keyword>
<protein>
    <submittedName>
        <fullName evidence="4">Uncharacterized protein</fullName>
    </submittedName>
</protein>
<feature type="chain" id="PRO_5045724892" evidence="3">
    <location>
        <begin position="18"/>
        <end position="99"/>
    </location>
</feature>
<evidence type="ECO:0000313" key="4">
    <source>
        <dbReference type="EMBL" id="MDT0320869.1"/>
    </source>
</evidence>
<gene>
    <name evidence="4" type="ORF">RNC47_21285</name>
</gene>
<feature type="region of interest" description="Disordered" evidence="1">
    <location>
        <begin position="14"/>
        <end position="60"/>
    </location>
</feature>
<proteinExistence type="predicted"/>
<sequence length="99" mass="9945">MAVAVVAAPLLPQPAAAVGPPAASAPEAEERDDGRRPAEAPILWWEPAPTTPGPVRDDGDAAPVAARRAGGEVLPVLPLGAGLACLGLGLGILGYRLRE</sequence>
<accession>A0ABU2LTE9</accession>
<evidence type="ECO:0000313" key="5">
    <source>
        <dbReference type="Proteomes" id="UP001183420"/>
    </source>
</evidence>
<feature type="compositionally biased region" description="Low complexity" evidence="1">
    <location>
        <begin position="14"/>
        <end position="26"/>
    </location>
</feature>
<organism evidence="4 5">
    <name type="scientific">Streptomyces millisiae</name>
    <dbReference type="NCBI Taxonomy" id="3075542"/>
    <lineage>
        <taxon>Bacteria</taxon>
        <taxon>Bacillati</taxon>
        <taxon>Actinomycetota</taxon>
        <taxon>Actinomycetes</taxon>
        <taxon>Kitasatosporales</taxon>
        <taxon>Streptomycetaceae</taxon>
        <taxon>Streptomyces</taxon>
    </lineage>
</organism>
<dbReference type="EMBL" id="JAVREM010000030">
    <property type="protein sequence ID" value="MDT0320869.1"/>
    <property type="molecule type" value="Genomic_DNA"/>
</dbReference>
<evidence type="ECO:0000256" key="1">
    <source>
        <dbReference type="SAM" id="MobiDB-lite"/>
    </source>
</evidence>
<name>A0ABU2LTE9_9ACTN</name>
<keyword evidence="2" id="KW-1133">Transmembrane helix</keyword>
<dbReference type="RefSeq" id="WP_311601051.1">
    <property type="nucleotide sequence ID" value="NZ_JAVREM010000030.1"/>
</dbReference>
<keyword evidence="2" id="KW-0812">Transmembrane</keyword>
<keyword evidence="3" id="KW-0732">Signal</keyword>
<evidence type="ECO:0000256" key="2">
    <source>
        <dbReference type="SAM" id="Phobius"/>
    </source>
</evidence>
<feature type="transmembrane region" description="Helical" evidence="2">
    <location>
        <begin position="76"/>
        <end position="95"/>
    </location>
</feature>
<keyword evidence="5" id="KW-1185">Reference proteome</keyword>